<organism evidence="1 2">
    <name type="scientific">Triparma verrucosa</name>
    <dbReference type="NCBI Taxonomy" id="1606542"/>
    <lineage>
        <taxon>Eukaryota</taxon>
        <taxon>Sar</taxon>
        <taxon>Stramenopiles</taxon>
        <taxon>Ochrophyta</taxon>
        <taxon>Bolidophyceae</taxon>
        <taxon>Parmales</taxon>
        <taxon>Triparmaceae</taxon>
        <taxon>Triparma</taxon>
    </lineage>
</organism>
<comment type="caution">
    <text evidence="1">The sequence shown here is derived from an EMBL/GenBank/DDBJ whole genome shotgun (WGS) entry which is preliminary data.</text>
</comment>
<evidence type="ECO:0000313" key="1">
    <source>
        <dbReference type="EMBL" id="GMI15014.1"/>
    </source>
</evidence>
<sequence>MENLQKLVGMREKNMLTDAEFSAAKEKLLGLGPSPPAPPMERMYRGGGEPRLDDFYFDAEVVQVSCSTDRGIKMPRYVERQWGGRLSEAEYQQLEEDLNVAMKGTFQTQLCCMTCAGCYLCFICGACEACGLETVVESVVEKLTNEKYQKRGFTIDATPAMKVHGNTTQWRFNVRFL</sequence>
<keyword evidence="2" id="KW-1185">Reference proteome</keyword>
<dbReference type="Proteomes" id="UP001165160">
    <property type="component" value="Unassembled WGS sequence"/>
</dbReference>
<dbReference type="AlphaFoldDB" id="A0A9W7FMY7"/>
<proteinExistence type="predicted"/>
<gene>
    <name evidence="1" type="ORF">TrVE_jg10980</name>
</gene>
<accession>A0A9W7FMY7</accession>
<dbReference type="EMBL" id="BRXX01000509">
    <property type="protein sequence ID" value="GMI15014.1"/>
    <property type="molecule type" value="Genomic_DNA"/>
</dbReference>
<reference evidence="2" key="1">
    <citation type="journal article" date="2023" name="Commun. Biol.">
        <title>Genome analysis of Parmales, the sister group of diatoms, reveals the evolutionary specialization of diatoms from phago-mixotrophs to photoautotrophs.</title>
        <authorList>
            <person name="Ban H."/>
            <person name="Sato S."/>
            <person name="Yoshikawa S."/>
            <person name="Yamada K."/>
            <person name="Nakamura Y."/>
            <person name="Ichinomiya M."/>
            <person name="Sato N."/>
            <person name="Blanc-Mathieu R."/>
            <person name="Endo H."/>
            <person name="Kuwata A."/>
            <person name="Ogata H."/>
        </authorList>
    </citation>
    <scope>NUCLEOTIDE SEQUENCE [LARGE SCALE GENOMIC DNA]</scope>
    <source>
        <strain evidence="2">NIES 3699</strain>
    </source>
</reference>
<name>A0A9W7FMY7_9STRA</name>
<protein>
    <submittedName>
        <fullName evidence="1">Uncharacterized protein</fullName>
    </submittedName>
</protein>
<evidence type="ECO:0000313" key="2">
    <source>
        <dbReference type="Proteomes" id="UP001165160"/>
    </source>
</evidence>